<evidence type="ECO:0000313" key="2">
    <source>
        <dbReference type="EMBL" id="AQQ75485.1"/>
    </source>
</evidence>
<dbReference type="EMBL" id="KY229235">
    <property type="protein sequence ID" value="AQQ75485.1"/>
    <property type="molecule type" value="Genomic_DNA"/>
</dbReference>
<keyword evidence="1" id="KW-1133">Transmembrane helix</keyword>
<sequence length="52" mass="6374">MKRSDVYTLWFLYFFWFTLAFIGILIGNWTVVACAIILYYLELTIYLARKRR</sequence>
<accession>A0A1S5Y2Y7</accession>
<name>A0A1S5Y2Y7_9VIRU</name>
<protein>
    <submittedName>
        <fullName evidence="2">Uncharacterized protein</fullName>
    </submittedName>
</protein>
<dbReference type="PROSITE" id="PS51257">
    <property type="entry name" value="PROKAR_LIPOPROTEIN"/>
    <property type="match status" value="1"/>
</dbReference>
<organism evidence="2">
    <name type="scientific">uncultured archaeal virus</name>
    <dbReference type="NCBI Taxonomy" id="1960247"/>
    <lineage>
        <taxon>Viruses</taxon>
        <taxon>environmental samples</taxon>
    </lineage>
</organism>
<feature type="transmembrane region" description="Helical" evidence="1">
    <location>
        <begin position="12"/>
        <end position="41"/>
    </location>
</feature>
<gene>
    <name evidence="2" type="ORF">JDFR1000234_10</name>
</gene>
<reference evidence="2" key="1">
    <citation type="journal article" date="2017" name="MBio">
        <title>Viruses in the Oceanic Basement.</title>
        <authorList>
            <person name="Nigro O.D."/>
            <person name="Jungbluth S.P."/>
            <person name="Steward G.F."/>
            <person name="Rappe M.S."/>
        </authorList>
    </citation>
    <scope>NUCLEOTIDE SEQUENCE</scope>
    <source>
        <strain evidence="2">JdFR1000234</strain>
    </source>
</reference>
<keyword evidence="1" id="KW-0812">Transmembrane</keyword>
<keyword evidence="1" id="KW-0472">Membrane</keyword>
<evidence type="ECO:0000256" key="1">
    <source>
        <dbReference type="SAM" id="Phobius"/>
    </source>
</evidence>
<proteinExistence type="predicted"/>